<keyword evidence="1" id="KW-0732">Signal</keyword>
<gene>
    <name evidence="2" type="ORF">WI372_12535</name>
</gene>
<evidence type="ECO:0000256" key="1">
    <source>
        <dbReference type="SAM" id="SignalP"/>
    </source>
</evidence>
<proteinExistence type="predicted"/>
<dbReference type="Proteomes" id="UP001484239">
    <property type="component" value="Unassembled WGS sequence"/>
</dbReference>
<accession>A0ABU9EAN7</accession>
<reference evidence="2 3" key="1">
    <citation type="submission" date="2024-02" db="EMBL/GenBank/DDBJ databases">
        <title>A novel Gemmatimonadota bacterium.</title>
        <authorList>
            <person name="Du Z.-J."/>
            <person name="Ye Y.-Q."/>
        </authorList>
    </citation>
    <scope>NUCLEOTIDE SEQUENCE [LARGE SCALE GENOMIC DNA]</scope>
    <source>
        <strain evidence="2 3">DH-20</strain>
    </source>
</reference>
<comment type="caution">
    <text evidence="2">The sequence shown here is derived from an EMBL/GenBank/DDBJ whole genome shotgun (WGS) entry which is preliminary data.</text>
</comment>
<organism evidence="2 3">
    <name type="scientific">Gaopeijia maritima</name>
    <dbReference type="NCBI Taxonomy" id="3119007"/>
    <lineage>
        <taxon>Bacteria</taxon>
        <taxon>Pseudomonadati</taxon>
        <taxon>Gemmatimonadota</taxon>
        <taxon>Longimicrobiia</taxon>
        <taxon>Gaopeijiales</taxon>
        <taxon>Gaopeijiaceae</taxon>
        <taxon>Gaopeijia</taxon>
    </lineage>
</organism>
<name>A0ABU9EAN7_9BACT</name>
<evidence type="ECO:0000313" key="2">
    <source>
        <dbReference type="EMBL" id="MEK9501810.1"/>
    </source>
</evidence>
<sequence length="155" mass="16754">MRPRAVRRFTLAGVVLSVAAALAACEHPVALTSAHVEAMDVILRDTTGVELARTVDNAEWAGGALQGSVRAPTAIAVSFLDIHGNEFDLGARPDASLRVETRPEGGATWEHFGRWGLLHPTRSGAMQLRFIVWHIDHPDLVTPWITLESSLTDAS</sequence>
<feature type="signal peptide" evidence="1">
    <location>
        <begin position="1"/>
        <end position="23"/>
    </location>
</feature>
<dbReference type="RefSeq" id="WP_405287185.1">
    <property type="nucleotide sequence ID" value="NZ_JBBHLI010000007.1"/>
</dbReference>
<keyword evidence="3" id="KW-1185">Reference proteome</keyword>
<dbReference type="EMBL" id="JBBHLI010000007">
    <property type="protein sequence ID" value="MEK9501810.1"/>
    <property type="molecule type" value="Genomic_DNA"/>
</dbReference>
<evidence type="ECO:0000313" key="3">
    <source>
        <dbReference type="Proteomes" id="UP001484239"/>
    </source>
</evidence>
<dbReference type="PROSITE" id="PS51257">
    <property type="entry name" value="PROKAR_LIPOPROTEIN"/>
    <property type="match status" value="1"/>
</dbReference>
<protein>
    <submittedName>
        <fullName evidence="2">Uncharacterized protein</fullName>
    </submittedName>
</protein>
<feature type="chain" id="PRO_5047024770" evidence="1">
    <location>
        <begin position="24"/>
        <end position="155"/>
    </location>
</feature>